<proteinExistence type="predicted"/>
<gene>
    <name evidence="1" type="ORF">HNQ34_001054</name>
</gene>
<dbReference type="Proteomes" id="UP000520011">
    <property type="component" value="Unassembled WGS sequence"/>
</dbReference>
<keyword evidence="2" id="KW-1185">Reference proteome</keyword>
<evidence type="ECO:0000313" key="1">
    <source>
        <dbReference type="EMBL" id="MBB5323962.1"/>
    </source>
</evidence>
<protein>
    <submittedName>
        <fullName evidence="1">Uncharacterized protein</fullName>
    </submittedName>
</protein>
<comment type="caution">
    <text evidence="1">The sequence shown here is derived from an EMBL/GenBank/DDBJ whole genome shotgun (WGS) entry which is preliminary data.</text>
</comment>
<dbReference type="EMBL" id="JACHEP010000003">
    <property type="protein sequence ID" value="MBB5323962.1"/>
    <property type="molecule type" value="Genomic_DNA"/>
</dbReference>
<evidence type="ECO:0000313" key="2">
    <source>
        <dbReference type="Proteomes" id="UP000520011"/>
    </source>
</evidence>
<accession>A0A7W8IQF2</accession>
<name>A0A7W8IQF2_9BACL</name>
<dbReference type="AlphaFoldDB" id="A0A7W8IQF2"/>
<organism evidence="1 2">
    <name type="scientific">Anoxybacteroides tepidamans</name>
    <dbReference type="NCBI Taxonomy" id="265948"/>
    <lineage>
        <taxon>Bacteria</taxon>
        <taxon>Bacillati</taxon>
        <taxon>Bacillota</taxon>
        <taxon>Bacilli</taxon>
        <taxon>Bacillales</taxon>
        <taxon>Anoxybacillaceae</taxon>
        <taxon>Anoxybacteroides</taxon>
    </lineage>
</organism>
<reference evidence="1 2" key="1">
    <citation type="submission" date="2020-08" db="EMBL/GenBank/DDBJ databases">
        <title>Genomic Encyclopedia of Type Strains, Phase IV (KMG-IV): sequencing the most valuable type-strain genomes for metagenomic binning, comparative biology and taxonomic classification.</title>
        <authorList>
            <person name="Goeker M."/>
        </authorList>
    </citation>
    <scope>NUCLEOTIDE SEQUENCE [LARGE SCALE GENOMIC DNA]</scope>
    <source>
        <strain evidence="1 2">DSM 16325</strain>
    </source>
</reference>
<dbReference type="RefSeq" id="WP_183252263.1">
    <property type="nucleotide sequence ID" value="NZ_JACHEP010000003.1"/>
</dbReference>
<sequence>MSEELKELLRSVLKEELQPIYEQLNRFERIQEQIEEMRAGKYHETFIHAELIGFKQFVDLSLKQLQHKTDAMIDKLLKHEKEIIGLKFKASE</sequence>